<dbReference type="OrthoDB" id="10014409at2759"/>
<keyword evidence="3" id="KW-1185">Reference proteome</keyword>
<dbReference type="GO" id="GO:0003964">
    <property type="term" value="F:RNA-directed DNA polymerase activity"/>
    <property type="evidence" value="ECO:0007669"/>
    <property type="project" value="UniProtKB-KW"/>
</dbReference>
<evidence type="ECO:0000313" key="3">
    <source>
        <dbReference type="Proteomes" id="UP000276133"/>
    </source>
</evidence>
<dbReference type="Proteomes" id="UP000276133">
    <property type="component" value="Unassembled WGS sequence"/>
</dbReference>
<keyword evidence="2" id="KW-0695">RNA-directed DNA polymerase</keyword>
<dbReference type="PANTHER" id="PTHR47027:SF20">
    <property type="entry name" value="REVERSE TRANSCRIPTASE-LIKE PROTEIN WITH RNA-DIRECTED DNA POLYMERASE DOMAIN"/>
    <property type="match status" value="1"/>
</dbReference>
<organism evidence="2 3">
    <name type="scientific">Brachionus plicatilis</name>
    <name type="common">Marine rotifer</name>
    <name type="synonym">Brachionus muelleri</name>
    <dbReference type="NCBI Taxonomy" id="10195"/>
    <lineage>
        <taxon>Eukaryota</taxon>
        <taxon>Metazoa</taxon>
        <taxon>Spiralia</taxon>
        <taxon>Gnathifera</taxon>
        <taxon>Rotifera</taxon>
        <taxon>Eurotatoria</taxon>
        <taxon>Monogononta</taxon>
        <taxon>Pseudotrocha</taxon>
        <taxon>Ploima</taxon>
        <taxon>Brachionidae</taxon>
        <taxon>Brachionus</taxon>
    </lineage>
</organism>
<proteinExistence type="predicted"/>
<keyword evidence="2" id="KW-0808">Transferase</keyword>
<dbReference type="PANTHER" id="PTHR47027">
    <property type="entry name" value="REVERSE TRANSCRIPTASE DOMAIN-CONTAINING PROTEIN"/>
    <property type="match status" value="1"/>
</dbReference>
<dbReference type="InterPro" id="IPR043128">
    <property type="entry name" value="Rev_trsase/Diguanyl_cyclase"/>
</dbReference>
<protein>
    <submittedName>
        <fullName evidence="2">RNA-directed DNA polymerase from mobile element jockey-like</fullName>
    </submittedName>
</protein>
<dbReference type="InterPro" id="IPR000477">
    <property type="entry name" value="RT_dom"/>
</dbReference>
<accession>A0A3M7R1A8</accession>
<keyword evidence="2" id="KW-0548">Nucleotidyltransferase</keyword>
<comment type="caution">
    <text evidence="2">The sequence shown here is derived from an EMBL/GenBank/DDBJ whole genome shotgun (WGS) entry which is preliminary data.</text>
</comment>
<evidence type="ECO:0000313" key="2">
    <source>
        <dbReference type="EMBL" id="RNA17259.1"/>
    </source>
</evidence>
<feature type="domain" description="Reverse transcriptase" evidence="1">
    <location>
        <begin position="189"/>
        <end position="409"/>
    </location>
</feature>
<dbReference type="PROSITE" id="PS50878">
    <property type="entry name" value="RT_POL"/>
    <property type="match status" value="1"/>
</dbReference>
<dbReference type="EMBL" id="REGN01004486">
    <property type="protein sequence ID" value="RNA17259.1"/>
    <property type="molecule type" value="Genomic_DNA"/>
</dbReference>
<dbReference type="SUPFAM" id="SSF56672">
    <property type="entry name" value="DNA/RNA polymerases"/>
    <property type="match status" value="1"/>
</dbReference>
<dbReference type="AlphaFoldDB" id="A0A3M7R1A8"/>
<dbReference type="Pfam" id="PF00078">
    <property type="entry name" value="RVT_1"/>
    <property type="match status" value="1"/>
</dbReference>
<dbReference type="Gene3D" id="3.30.70.270">
    <property type="match status" value="1"/>
</dbReference>
<dbReference type="InterPro" id="IPR043502">
    <property type="entry name" value="DNA/RNA_pol_sf"/>
</dbReference>
<gene>
    <name evidence="2" type="ORF">BpHYR1_028702</name>
</gene>
<sequence>MNKLSLHNDVVCIQEAWLTSKAQIDGLIYVQDKRVFYKKATRTSNKGRSSGGPHNIRDHLAINSEYQIHVMDNFPKIFATKPIKRPRINWEKPTEIELYQQKAEKHLANNTINEMSSALVNPVIKTSNQVKNENAKENKRKKKKKSWWNEEIQKIHKRIVAAYIEYKASNFEKAKRKAFSDAKKDFQRQKRLNRHQKKERRMRKLNEMYKMDRNRFWRTVKNLNKSEAKVDGKNAEEANKIVHDFINKNKNSVFEVNITPERIKSTINMLKNGTAVGFSDLSNEMFKHNNTDRLCNIGVKQGGPLSPKLFSIYMERLIRDIEKLDVGVEHNGQKINVICYADDILILSHTKRGLQKQLEVVEKYGKEMGIKYNPNKTSLMICNKKCRRSKSNQLEDIWQEELILDGVQIQKVDSVKYFGVEIHDTNRNKTHLDKRIRLALRSSARLKSMEIWTEHTNPYLKGHLCKTFVRPVLMCRTTNLLLALNIESTEVYIENMKTEFIIRLVGNDYTSHFINEMANEGTILQICDLMGHLFNEEKVTVEEIIGICRVSKYINENLTNSMRKENETVKVIRDIFKEKNRELMLNKLFEAIKF</sequence>
<reference evidence="2 3" key="1">
    <citation type="journal article" date="2018" name="Sci. Rep.">
        <title>Genomic signatures of local adaptation to the degree of environmental predictability in rotifers.</title>
        <authorList>
            <person name="Franch-Gras L."/>
            <person name="Hahn C."/>
            <person name="Garcia-Roger E.M."/>
            <person name="Carmona M.J."/>
            <person name="Serra M."/>
            <person name="Gomez A."/>
        </authorList>
    </citation>
    <scope>NUCLEOTIDE SEQUENCE [LARGE SCALE GENOMIC DNA]</scope>
    <source>
        <strain evidence="2">HYR1</strain>
    </source>
</reference>
<evidence type="ECO:0000259" key="1">
    <source>
        <dbReference type="PROSITE" id="PS50878"/>
    </source>
</evidence>
<name>A0A3M7R1A8_BRAPC</name>